<protein>
    <submittedName>
        <fullName evidence="2">Uncharacterized protein</fullName>
    </submittedName>
</protein>
<dbReference type="Proteomes" id="UP000054097">
    <property type="component" value="Unassembled WGS sequence"/>
</dbReference>
<dbReference type="EMBL" id="KN824317">
    <property type="protein sequence ID" value="KIM25115.1"/>
    <property type="molecule type" value="Genomic_DNA"/>
</dbReference>
<name>A0A0C3AKP5_SERVB</name>
<keyword evidence="3" id="KW-1185">Reference proteome</keyword>
<gene>
    <name evidence="2" type="ORF">M408DRAFT_331409</name>
</gene>
<evidence type="ECO:0000256" key="1">
    <source>
        <dbReference type="SAM" id="MobiDB-lite"/>
    </source>
</evidence>
<feature type="region of interest" description="Disordered" evidence="1">
    <location>
        <begin position="1"/>
        <end position="32"/>
    </location>
</feature>
<reference evidence="2 3" key="1">
    <citation type="submission" date="2014-04" db="EMBL/GenBank/DDBJ databases">
        <authorList>
            <consortium name="DOE Joint Genome Institute"/>
            <person name="Kuo A."/>
            <person name="Zuccaro A."/>
            <person name="Kohler A."/>
            <person name="Nagy L.G."/>
            <person name="Floudas D."/>
            <person name="Copeland A."/>
            <person name="Barry K.W."/>
            <person name="Cichocki N."/>
            <person name="Veneault-Fourrey C."/>
            <person name="LaButti K."/>
            <person name="Lindquist E.A."/>
            <person name="Lipzen A."/>
            <person name="Lundell T."/>
            <person name="Morin E."/>
            <person name="Murat C."/>
            <person name="Sun H."/>
            <person name="Tunlid A."/>
            <person name="Henrissat B."/>
            <person name="Grigoriev I.V."/>
            <person name="Hibbett D.S."/>
            <person name="Martin F."/>
            <person name="Nordberg H.P."/>
            <person name="Cantor M.N."/>
            <person name="Hua S.X."/>
        </authorList>
    </citation>
    <scope>NUCLEOTIDE SEQUENCE [LARGE SCALE GENOMIC DNA]</scope>
    <source>
        <strain evidence="2 3">MAFF 305830</strain>
    </source>
</reference>
<proteinExistence type="predicted"/>
<organism evidence="2 3">
    <name type="scientific">Serendipita vermifera MAFF 305830</name>
    <dbReference type="NCBI Taxonomy" id="933852"/>
    <lineage>
        <taxon>Eukaryota</taxon>
        <taxon>Fungi</taxon>
        <taxon>Dikarya</taxon>
        <taxon>Basidiomycota</taxon>
        <taxon>Agaricomycotina</taxon>
        <taxon>Agaricomycetes</taxon>
        <taxon>Sebacinales</taxon>
        <taxon>Serendipitaceae</taxon>
        <taxon>Serendipita</taxon>
    </lineage>
</organism>
<dbReference type="AlphaFoldDB" id="A0A0C3AKP5"/>
<sequence length="166" mass="17534">MSLPNQEPDVPRSTSTGERGDPATTAAQGHQKCDLEVPRDNKMCRCKHPNSAHNSTCSICLLEDGGLQHGPDRVSTLSTDIPCNAPFGGNISRLMAMSPNLNFIDPEWNWNSTEKKFGSGPRESCCGSCDSFACQAGDGCGCRCDFGCGCGCKAAINPLFGSLAPS</sequence>
<accession>A0A0C3AKP5</accession>
<reference evidence="3" key="2">
    <citation type="submission" date="2015-01" db="EMBL/GenBank/DDBJ databases">
        <title>Evolutionary Origins and Diversification of the Mycorrhizal Mutualists.</title>
        <authorList>
            <consortium name="DOE Joint Genome Institute"/>
            <consortium name="Mycorrhizal Genomics Consortium"/>
            <person name="Kohler A."/>
            <person name="Kuo A."/>
            <person name="Nagy L.G."/>
            <person name="Floudas D."/>
            <person name="Copeland A."/>
            <person name="Barry K.W."/>
            <person name="Cichocki N."/>
            <person name="Veneault-Fourrey C."/>
            <person name="LaButti K."/>
            <person name="Lindquist E.A."/>
            <person name="Lipzen A."/>
            <person name="Lundell T."/>
            <person name="Morin E."/>
            <person name="Murat C."/>
            <person name="Riley R."/>
            <person name="Ohm R."/>
            <person name="Sun H."/>
            <person name="Tunlid A."/>
            <person name="Henrissat B."/>
            <person name="Grigoriev I.V."/>
            <person name="Hibbett D.S."/>
            <person name="Martin F."/>
        </authorList>
    </citation>
    <scope>NUCLEOTIDE SEQUENCE [LARGE SCALE GENOMIC DNA]</scope>
    <source>
        <strain evidence="3">MAFF 305830</strain>
    </source>
</reference>
<evidence type="ECO:0000313" key="3">
    <source>
        <dbReference type="Proteomes" id="UP000054097"/>
    </source>
</evidence>
<dbReference type="HOGENOM" id="CLU_1603754_0_0_1"/>
<evidence type="ECO:0000313" key="2">
    <source>
        <dbReference type="EMBL" id="KIM25115.1"/>
    </source>
</evidence>